<name>F8A162_CELGA</name>
<accession>F8A162</accession>
<dbReference type="EMBL" id="CP002665">
    <property type="protein sequence ID" value="AEI12820.1"/>
    <property type="molecule type" value="Genomic_DNA"/>
</dbReference>
<sequence>MTVRRRGGARRPALRHLPTRALLGVRSRLARSGAADRGDVPGWVMVTLMTAMLVAALLVFAQPLLEGLFVDAVEQVQP</sequence>
<organism evidence="2 3">
    <name type="scientific">Cellulomonas gilvus (strain ATCC 13127 / NRRL B-14078)</name>
    <name type="common">Cellvibrio gilvus</name>
    <dbReference type="NCBI Taxonomy" id="593907"/>
    <lineage>
        <taxon>Bacteria</taxon>
        <taxon>Bacillati</taxon>
        <taxon>Actinomycetota</taxon>
        <taxon>Actinomycetes</taxon>
        <taxon>Micrococcales</taxon>
        <taxon>Cellulomonadaceae</taxon>
        <taxon>Cellulomonas</taxon>
    </lineage>
</organism>
<dbReference type="KEGG" id="cga:Celgi_2320"/>
<dbReference type="STRING" id="593907.Celgi_2320"/>
<evidence type="ECO:0000313" key="3">
    <source>
        <dbReference type="Proteomes" id="UP000000485"/>
    </source>
</evidence>
<keyword evidence="1" id="KW-0812">Transmembrane</keyword>
<protein>
    <submittedName>
        <fullName evidence="2">Uncharacterized protein</fullName>
    </submittedName>
</protein>
<evidence type="ECO:0000313" key="2">
    <source>
        <dbReference type="EMBL" id="AEI12820.1"/>
    </source>
</evidence>
<keyword evidence="1" id="KW-0472">Membrane</keyword>
<dbReference type="AlphaFoldDB" id="F8A162"/>
<feature type="transmembrane region" description="Helical" evidence="1">
    <location>
        <begin position="40"/>
        <end position="61"/>
    </location>
</feature>
<gene>
    <name evidence="2" type="ordered locus">Celgi_2320</name>
</gene>
<proteinExistence type="predicted"/>
<keyword evidence="1" id="KW-1133">Transmembrane helix</keyword>
<keyword evidence="3" id="KW-1185">Reference proteome</keyword>
<dbReference type="HOGENOM" id="CLU_178345_1_1_11"/>
<dbReference type="Proteomes" id="UP000000485">
    <property type="component" value="Chromosome"/>
</dbReference>
<evidence type="ECO:0000256" key="1">
    <source>
        <dbReference type="SAM" id="Phobius"/>
    </source>
</evidence>
<reference evidence="3" key="1">
    <citation type="submission" date="2011-04" db="EMBL/GenBank/DDBJ databases">
        <title>Complete sequence of Cellvibrio gilvus ATCC 13127.</title>
        <authorList>
            <person name="Lucas S."/>
            <person name="Han J."/>
            <person name="Lapidus A."/>
            <person name="Cheng J.-F."/>
            <person name="Goodwin L."/>
            <person name="Pitluck S."/>
            <person name="Peters L."/>
            <person name="Munk A."/>
            <person name="Detter J.C."/>
            <person name="Han C."/>
            <person name="Tapia R."/>
            <person name="Land M."/>
            <person name="Hauser L."/>
            <person name="Kyrpides N."/>
            <person name="Ivanova N."/>
            <person name="Ovchinnikova G."/>
            <person name="Pagani I."/>
            <person name="Mead D."/>
            <person name="Brumm P."/>
            <person name="Woyke T."/>
        </authorList>
    </citation>
    <scope>NUCLEOTIDE SEQUENCE [LARGE SCALE GENOMIC DNA]</scope>
    <source>
        <strain evidence="3">ATCC 13127 / NRRL B-14078</strain>
    </source>
</reference>
<dbReference type="RefSeq" id="WP_013884338.1">
    <property type="nucleotide sequence ID" value="NC_015671.1"/>
</dbReference>